<keyword evidence="4 5" id="KW-0472">Membrane</keyword>
<dbReference type="eggNOG" id="ENOG502QWNB">
    <property type="taxonomic scope" value="Eukaryota"/>
</dbReference>
<evidence type="ECO:0000256" key="3">
    <source>
        <dbReference type="ARBA" id="ARBA00022989"/>
    </source>
</evidence>
<organism evidence="6 7">
    <name type="scientific">Saprolegnia diclina (strain VS20)</name>
    <dbReference type="NCBI Taxonomy" id="1156394"/>
    <lineage>
        <taxon>Eukaryota</taxon>
        <taxon>Sar</taxon>
        <taxon>Stramenopiles</taxon>
        <taxon>Oomycota</taxon>
        <taxon>Saprolegniomycetes</taxon>
        <taxon>Saprolegniales</taxon>
        <taxon>Saprolegniaceae</taxon>
        <taxon>Saprolegnia</taxon>
    </lineage>
</organism>
<keyword evidence="2 5" id="KW-0812">Transmembrane</keyword>
<dbReference type="STRING" id="1156394.T0RUV9"/>
<protein>
    <recommendedName>
        <fullName evidence="8">Sulfite exporter TauE/SafE</fullName>
    </recommendedName>
</protein>
<dbReference type="GO" id="GO:0016567">
    <property type="term" value="P:protein ubiquitination"/>
    <property type="evidence" value="ECO:0007669"/>
    <property type="project" value="TreeGrafter"/>
</dbReference>
<feature type="transmembrane region" description="Helical" evidence="5">
    <location>
        <begin position="348"/>
        <end position="367"/>
    </location>
</feature>
<dbReference type="OMA" id="NMVHKIQ"/>
<feature type="transmembrane region" description="Helical" evidence="5">
    <location>
        <begin position="104"/>
        <end position="136"/>
    </location>
</feature>
<dbReference type="PANTHER" id="PTHR14255">
    <property type="entry name" value="CEREBLON"/>
    <property type="match status" value="1"/>
</dbReference>
<evidence type="ECO:0000313" key="6">
    <source>
        <dbReference type="EMBL" id="EQC36263.1"/>
    </source>
</evidence>
<dbReference type="Pfam" id="PF01925">
    <property type="entry name" value="TauE"/>
    <property type="match status" value="2"/>
</dbReference>
<dbReference type="GO" id="GO:0016020">
    <property type="term" value="C:membrane"/>
    <property type="evidence" value="ECO:0007669"/>
    <property type="project" value="UniProtKB-SubCell"/>
</dbReference>
<name>T0RUV9_SAPDV</name>
<dbReference type="EMBL" id="JH767148">
    <property type="protein sequence ID" value="EQC36263.1"/>
    <property type="molecule type" value="Genomic_DNA"/>
</dbReference>
<dbReference type="Proteomes" id="UP000030762">
    <property type="component" value="Unassembled WGS sequence"/>
</dbReference>
<dbReference type="PANTHER" id="PTHR14255:SF3">
    <property type="entry name" value="SULFITE EXPORTER TAUE_SAFE FAMILY PROTEIN 5-RELATED"/>
    <property type="match status" value="1"/>
</dbReference>
<feature type="transmembrane region" description="Helical" evidence="5">
    <location>
        <begin position="508"/>
        <end position="528"/>
    </location>
</feature>
<keyword evidence="7" id="KW-1185">Reference proteome</keyword>
<reference evidence="6 7" key="1">
    <citation type="submission" date="2012-04" db="EMBL/GenBank/DDBJ databases">
        <title>The Genome Sequence of Saprolegnia declina VS20.</title>
        <authorList>
            <consortium name="The Broad Institute Genome Sequencing Platform"/>
            <person name="Russ C."/>
            <person name="Nusbaum C."/>
            <person name="Tyler B."/>
            <person name="van West P."/>
            <person name="Dieguez-Uribeondo J."/>
            <person name="de Bruijn I."/>
            <person name="Tripathy S."/>
            <person name="Jiang R."/>
            <person name="Young S.K."/>
            <person name="Zeng Q."/>
            <person name="Gargeya S."/>
            <person name="Fitzgerald M."/>
            <person name="Haas B."/>
            <person name="Abouelleil A."/>
            <person name="Alvarado L."/>
            <person name="Arachchi H.M."/>
            <person name="Berlin A."/>
            <person name="Chapman S.B."/>
            <person name="Goldberg J."/>
            <person name="Griggs A."/>
            <person name="Gujja S."/>
            <person name="Hansen M."/>
            <person name="Howarth C."/>
            <person name="Imamovic A."/>
            <person name="Larimer J."/>
            <person name="McCowen C."/>
            <person name="Montmayeur A."/>
            <person name="Murphy C."/>
            <person name="Neiman D."/>
            <person name="Pearson M."/>
            <person name="Priest M."/>
            <person name="Roberts A."/>
            <person name="Saif S."/>
            <person name="Shea T."/>
            <person name="Sisk P."/>
            <person name="Sykes S."/>
            <person name="Wortman J."/>
            <person name="Nusbaum C."/>
            <person name="Birren B."/>
        </authorList>
    </citation>
    <scope>NUCLEOTIDE SEQUENCE [LARGE SCALE GENOMIC DNA]</scope>
    <source>
        <strain evidence="6 7">VS20</strain>
    </source>
</reference>
<dbReference type="InterPro" id="IPR002781">
    <property type="entry name" value="TM_pro_TauE-like"/>
</dbReference>
<keyword evidence="3 5" id="KW-1133">Transmembrane helix</keyword>
<evidence type="ECO:0000313" key="7">
    <source>
        <dbReference type="Proteomes" id="UP000030762"/>
    </source>
</evidence>
<evidence type="ECO:0000256" key="4">
    <source>
        <dbReference type="ARBA" id="ARBA00023136"/>
    </source>
</evidence>
<feature type="transmembrane region" description="Helical" evidence="5">
    <location>
        <begin position="534"/>
        <end position="561"/>
    </location>
</feature>
<proteinExistence type="predicted"/>
<dbReference type="RefSeq" id="XP_008610369.1">
    <property type="nucleotide sequence ID" value="XM_008612147.1"/>
</dbReference>
<evidence type="ECO:0008006" key="8">
    <source>
        <dbReference type="Google" id="ProtNLM"/>
    </source>
</evidence>
<dbReference type="GO" id="GO:0031464">
    <property type="term" value="C:Cul4A-RING E3 ubiquitin ligase complex"/>
    <property type="evidence" value="ECO:0007669"/>
    <property type="project" value="TreeGrafter"/>
</dbReference>
<feature type="transmembrane region" description="Helical" evidence="5">
    <location>
        <begin position="387"/>
        <end position="409"/>
    </location>
</feature>
<dbReference type="InParanoid" id="T0RUV9"/>
<evidence type="ECO:0000256" key="5">
    <source>
        <dbReference type="SAM" id="Phobius"/>
    </source>
</evidence>
<feature type="transmembrane region" description="Helical" evidence="5">
    <location>
        <begin position="438"/>
        <end position="461"/>
    </location>
</feature>
<accession>T0RUV9</accession>
<evidence type="ECO:0000256" key="2">
    <source>
        <dbReference type="ARBA" id="ARBA00022692"/>
    </source>
</evidence>
<comment type="subcellular location">
    <subcellularLocation>
        <location evidence="1">Membrane</location>
        <topology evidence="1">Multi-pass membrane protein</topology>
    </subcellularLocation>
</comment>
<evidence type="ECO:0000256" key="1">
    <source>
        <dbReference type="ARBA" id="ARBA00004141"/>
    </source>
</evidence>
<dbReference type="AlphaFoldDB" id="T0RUV9"/>
<sequence length="574" mass="61471">MMRTALALQRMRRVLRTTMTPRRAKDFIPAAMTWRRSVLSIALYLSLAFYASGASDGAHGRQLLQRLDQSCDVDDECQALGHRFGCVEHACVEQGLFPLQATDIYGTIGAFLCVIVSSGGGLGGGGLLVPLYIIVLGMTSHDAIPLSKATIFGSAIASMLLNSRKTHPLDPDRQLIDYEVVVMMEPMTLAGTIIGVHMNKMCPEWLITVLLVWLLSSTSLRMITKGKSVWRAEAAKEKALLASVVAHWQSLVAARRFGAAVVVAARKWRALKALKALEAEATAVALSIKDHSITINLQEADEATTASSDDDDTINDAYDDDHASLLGRATTTKKAHLSLSSLLAFRKFVPWGDLTILFFAWFGLLLFSMLKGGHGAPSVIGLDCGSAAYWLLTTLSLPFFVGVTAIFGLKIAARHEALQAFGYKYVEGDIVWTKRTTVLYPALCTVAGVAAGLLGIGGGMVKGPLLLEIGLHPQVASASSSTMILFTSSATTLQFIVLGMLPIERALWYGVVGFAGGVVGQLGLSYLIKKYRKTAFVLFMVAAVIAVSGAVMGVLGLRGVVVHGFGGFRSLCQA</sequence>
<dbReference type="OrthoDB" id="434519at2759"/>
<dbReference type="GeneID" id="19947095"/>
<gene>
    <name evidence="6" type="ORF">SDRG_06368</name>
</gene>
<dbReference type="VEuPathDB" id="FungiDB:SDRG_06368"/>